<dbReference type="InterPro" id="IPR002156">
    <property type="entry name" value="RNaseH_domain"/>
</dbReference>
<keyword evidence="2" id="KW-0695">RNA-directed DNA polymerase</keyword>
<dbReference type="PANTHER" id="PTHR48475:SF2">
    <property type="entry name" value="RIBONUCLEASE H"/>
    <property type="match status" value="1"/>
</dbReference>
<organism evidence="2">
    <name type="scientific">Tanacetum cinerariifolium</name>
    <name type="common">Dalmatian daisy</name>
    <name type="synonym">Chrysanthemum cinerariifolium</name>
    <dbReference type="NCBI Taxonomy" id="118510"/>
    <lineage>
        <taxon>Eukaryota</taxon>
        <taxon>Viridiplantae</taxon>
        <taxon>Streptophyta</taxon>
        <taxon>Embryophyta</taxon>
        <taxon>Tracheophyta</taxon>
        <taxon>Spermatophyta</taxon>
        <taxon>Magnoliopsida</taxon>
        <taxon>eudicotyledons</taxon>
        <taxon>Gunneridae</taxon>
        <taxon>Pentapetalae</taxon>
        <taxon>asterids</taxon>
        <taxon>campanulids</taxon>
        <taxon>Asterales</taxon>
        <taxon>Asteraceae</taxon>
        <taxon>Asteroideae</taxon>
        <taxon>Anthemideae</taxon>
        <taxon>Anthemidinae</taxon>
        <taxon>Tanacetum</taxon>
    </lineage>
</organism>
<dbReference type="PROSITE" id="PS50994">
    <property type="entry name" value="INTEGRASE"/>
    <property type="match status" value="1"/>
</dbReference>
<dbReference type="EMBL" id="BKCJ010010148">
    <property type="protein sequence ID" value="GEU90264.1"/>
    <property type="molecule type" value="Genomic_DNA"/>
</dbReference>
<dbReference type="SUPFAM" id="SSF53098">
    <property type="entry name" value="Ribonuclease H-like"/>
    <property type="match status" value="2"/>
</dbReference>
<dbReference type="Gene3D" id="3.30.420.10">
    <property type="entry name" value="Ribonuclease H-like superfamily/Ribonuclease H"/>
    <property type="match status" value="2"/>
</dbReference>
<dbReference type="PANTHER" id="PTHR48475">
    <property type="entry name" value="RIBONUCLEASE H"/>
    <property type="match status" value="1"/>
</dbReference>
<dbReference type="Pfam" id="PF13456">
    <property type="entry name" value="RVT_3"/>
    <property type="match status" value="1"/>
</dbReference>
<dbReference type="AlphaFoldDB" id="A0A6L2P091"/>
<name>A0A6L2P091_TANCI</name>
<dbReference type="CDD" id="cd09279">
    <property type="entry name" value="RNase_HI_like"/>
    <property type="match status" value="1"/>
</dbReference>
<proteinExistence type="predicted"/>
<sequence>MPSLLASEQGNEAIHKTLNEAERNYGPLEKLALSLIHMTRRSPEKEKAYSYFWMPKVPLEIDDIESWTLFSDGASNPKGSGEGLVLIGPIGVEYTYAFYLTFPSTNNEAEYKALLAGLRIIQKMNISNIKFRVDSKLVTSQINRSYEASKDNVIKGPLDDSDHAVSGRRHMARGQKQGIMFTSQDRSIHYGVRSEVRKAIRQGYYWPTMHEDAKEKVKKCDSCQLHAPVLRLLKTLMTSIMAPWPFNQWDMDILGPLSPAMRGAKFVIVAIDYFTKCIEAKPLARIIGKEVIRFVIDNIICRFRLPRIIVTKNEVQLVNNLFKSWCERFEIHKNNIDVAHPQANGLVERANRSLIEEIKTRLRREKAEWVDELPNVLWAHQTSIKQSNGEPPFSLTYDNEAVIPAKIGISTYQTLIIKEEYNKEEMRLNLDLL</sequence>
<reference evidence="2" key="1">
    <citation type="journal article" date="2019" name="Sci. Rep.">
        <title>Draft genome of Tanacetum cinerariifolium, the natural source of mosquito coil.</title>
        <authorList>
            <person name="Yamashiro T."/>
            <person name="Shiraishi A."/>
            <person name="Satake H."/>
            <person name="Nakayama K."/>
        </authorList>
    </citation>
    <scope>NUCLEOTIDE SEQUENCE</scope>
</reference>
<comment type="caution">
    <text evidence="2">The sequence shown here is derived from an EMBL/GenBank/DDBJ whole genome shotgun (WGS) entry which is preliminary data.</text>
</comment>
<keyword evidence="2" id="KW-0548">Nucleotidyltransferase</keyword>
<dbReference type="InterPro" id="IPR041588">
    <property type="entry name" value="Integrase_H2C2"/>
</dbReference>
<feature type="domain" description="Integrase catalytic" evidence="1">
    <location>
        <begin position="241"/>
        <end position="400"/>
    </location>
</feature>
<protein>
    <submittedName>
        <fullName evidence="2">Reverse transcriptase domain-containing protein</fullName>
    </submittedName>
</protein>
<gene>
    <name evidence="2" type="ORF">Tci_062242</name>
</gene>
<evidence type="ECO:0000259" key="1">
    <source>
        <dbReference type="PROSITE" id="PS50994"/>
    </source>
</evidence>
<evidence type="ECO:0000313" key="2">
    <source>
        <dbReference type="EMBL" id="GEU90264.1"/>
    </source>
</evidence>
<dbReference type="GO" id="GO:0015074">
    <property type="term" value="P:DNA integration"/>
    <property type="evidence" value="ECO:0007669"/>
    <property type="project" value="InterPro"/>
</dbReference>
<keyword evidence="2" id="KW-0808">Transferase</keyword>
<dbReference type="InterPro" id="IPR001584">
    <property type="entry name" value="Integrase_cat-core"/>
</dbReference>
<dbReference type="InterPro" id="IPR036397">
    <property type="entry name" value="RNaseH_sf"/>
</dbReference>
<accession>A0A6L2P091</accession>
<dbReference type="GO" id="GO:0003676">
    <property type="term" value="F:nucleic acid binding"/>
    <property type="evidence" value="ECO:0007669"/>
    <property type="project" value="InterPro"/>
</dbReference>
<dbReference type="Pfam" id="PF17921">
    <property type="entry name" value="Integrase_H2C2"/>
    <property type="match status" value="1"/>
</dbReference>
<dbReference type="GO" id="GO:0003964">
    <property type="term" value="F:RNA-directed DNA polymerase activity"/>
    <property type="evidence" value="ECO:0007669"/>
    <property type="project" value="UniProtKB-KW"/>
</dbReference>
<dbReference type="InterPro" id="IPR012337">
    <property type="entry name" value="RNaseH-like_sf"/>
</dbReference>
<dbReference type="GO" id="GO:0004523">
    <property type="term" value="F:RNA-DNA hybrid ribonuclease activity"/>
    <property type="evidence" value="ECO:0007669"/>
    <property type="project" value="InterPro"/>
</dbReference>